<reference evidence="6" key="1">
    <citation type="submission" date="2020-10" db="EMBL/GenBank/DDBJ databases">
        <authorList>
            <person name="Han B."/>
            <person name="Lu T."/>
            <person name="Zhao Q."/>
            <person name="Huang X."/>
            <person name="Zhao Y."/>
        </authorList>
    </citation>
    <scope>NUCLEOTIDE SEQUENCE</scope>
</reference>
<dbReference type="SUPFAM" id="SSF53383">
    <property type="entry name" value="PLP-dependent transferases"/>
    <property type="match status" value="1"/>
</dbReference>
<dbReference type="PANTHER" id="PTHR43795:SF20">
    <property type="entry name" value="TRYPTOPHAN AMINOTRANSFERASE-RELATED PROTEIN 3"/>
    <property type="match status" value="1"/>
</dbReference>
<dbReference type="InterPro" id="IPR050478">
    <property type="entry name" value="Ethylene_sulfur-biosynth"/>
</dbReference>
<dbReference type="InterPro" id="IPR015421">
    <property type="entry name" value="PyrdxlP-dep_Trfase_major"/>
</dbReference>
<evidence type="ECO:0000259" key="5">
    <source>
        <dbReference type="Pfam" id="PF04864"/>
    </source>
</evidence>
<dbReference type="Pfam" id="PF04863">
    <property type="entry name" value="EGF_alliinase"/>
    <property type="match status" value="1"/>
</dbReference>
<evidence type="ECO:0000259" key="4">
    <source>
        <dbReference type="Pfam" id="PF04863"/>
    </source>
</evidence>
<keyword evidence="3" id="KW-1133">Transmembrane helix</keyword>
<keyword evidence="7" id="KW-1185">Reference proteome</keyword>
<accession>A0A811P0G9</accession>
<keyword evidence="3" id="KW-0472">Membrane</keyword>
<evidence type="ECO:0000256" key="1">
    <source>
        <dbReference type="ARBA" id="ARBA00001933"/>
    </source>
</evidence>
<dbReference type="InterPro" id="IPR015424">
    <property type="entry name" value="PyrdxlP-dep_Trfase"/>
</dbReference>
<dbReference type="GO" id="GO:0016846">
    <property type="term" value="F:carbon-sulfur lyase activity"/>
    <property type="evidence" value="ECO:0007669"/>
    <property type="project" value="InterPro"/>
</dbReference>
<protein>
    <recommendedName>
        <fullName evidence="8">Alliinase C-terminal domain-containing protein</fullName>
    </recommendedName>
</protein>
<dbReference type="GO" id="GO:0006520">
    <property type="term" value="P:amino acid metabolic process"/>
    <property type="evidence" value="ECO:0007669"/>
    <property type="project" value="TreeGrafter"/>
</dbReference>
<evidence type="ECO:0000313" key="6">
    <source>
        <dbReference type="EMBL" id="CAD6230081.1"/>
    </source>
</evidence>
<keyword evidence="2" id="KW-0663">Pyridoxal phosphate</keyword>
<dbReference type="InterPro" id="IPR006948">
    <property type="entry name" value="Alliinase_C"/>
</dbReference>
<gene>
    <name evidence="6" type="ORF">NCGR_LOCUS20480</name>
</gene>
<dbReference type="Pfam" id="PF04864">
    <property type="entry name" value="Alliinase_C"/>
    <property type="match status" value="1"/>
</dbReference>
<comment type="caution">
    <text evidence="6">The sequence shown here is derived from an EMBL/GenBank/DDBJ whole genome shotgun (WGS) entry which is preliminary data.</text>
</comment>
<sequence length="337" mass="36477">MESAEERRPRRPAGLGVLALCSSLLLNVLFLAHYSFLSPSQLLGDGGSCGLSWALQAAKEAEALAAADCSGHGQRGPAVPGALLEADAAASAVLVPGWHRLSYATTDGLYQSVELENHIRRLHRAVGNAVVDDKTLVFGAGSTRLINALVHALSPDADADASPPARVVATVPYYPPYRTQTAMFDGREYRWEGTTASWANASRNSSDDGRFVEFVTSPNNPDALLRTPVLRGSAVIADHAYYWPHFTHIAAPADEDVMLFTMSKPSGHAGSRLGWALVRDEKVAKRAYEYVQNSIMGASRDTQLRMLGIVKVMLANLHGKEDIFGLGHDVMRSRWRG</sequence>
<dbReference type="InterPro" id="IPR006947">
    <property type="entry name" value="EGF_alliinase"/>
</dbReference>
<feature type="domain" description="Alliinase C-terminal" evidence="5">
    <location>
        <begin position="87"/>
        <end position="336"/>
    </location>
</feature>
<comment type="cofactor">
    <cofactor evidence="1">
        <name>pyridoxal 5'-phosphate</name>
        <dbReference type="ChEBI" id="CHEBI:597326"/>
    </cofactor>
</comment>
<dbReference type="EMBL" id="CAJGYO010000005">
    <property type="protein sequence ID" value="CAD6230081.1"/>
    <property type="molecule type" value="Genomic_DNA"/>
</dbReference>
<keyword evidence="3" id="KW-0812">Transmembrane</keyword>
<organism evidence="6 7">
    <name type="scientific">Miscanthus lutarioriparius</name>
    <dbReference type="NCBI Taxonomy" id="422564"/>
    <lineage>
        <taxon>Eukaryota</taxon>
        <taxon>Viridiplantae</taxon>
        <taxon>Streptophyta</taxon>
        <taxon>Embryophyta</taxon>
        <taxon>Tracheophyta</taxon>
        <taxon>Spermatophyta</taxon>
        <taxon>Magnoliopsida</taxon>
        <taxon>Liliopsida</taxon>
        <taxon>Poales</taxon>
        <taxon>Poaceae</taxon>
        <taxon>PACMAD clade</taxon>
        <taxon>Panicoideae</taxon>
        <taxon>Andropogonodae</taxon>
        <taxon>Andropogoneae</taxon>
        <taxon>Saccharinae</taxon>
        <taxon>Miscanthus</taxon>
    </lineage>
</organism>
<name>A0A811P0G9_9POAL</name>
<proteinExistence type="predicted"/>
<evidence type="ECO:0008006" key="8">
    <source>
        <dbReference type="Google" id="ProtNLM"/>
    </source>
</evidence>
<dbReference type="OrthoDB" id="2020362at2759"/>
<evidence type="ECO:0000313" key="7">
    <source>
        <dbReference type="Proteomes" id="UP000604825"/>
    </source>
</evidence>
<dbReference type="PANTHER" id="PTHR43795">
    <property type="entry name" value="BIFUNCTIONAL ASPARTATE AMINOTRANSFERASE AND GLUTAMATE/ASPARTATE-PREPHENATE AMINOTRANSFERASE-RELATED"/>
    <property type="match status" value="1"/>
</dbReference>
<feature type="transmembrane region" description="Helical" evidence="3">
    <location>
        <begin position="12"/>
        <end position="34"/>
    </location>
</feature>
<dbReference type="GO" id="GO:0008483">
    <property type="term" value="F:transaminase activity"/>
    <property type="evidence" value="ECO:0007669"/>
    <property type="project" value="TreeGrafter"/>
</dbReference>
<evidence type="ECO:0000256" key="3">
    <source>
        <dbReference type="SAM" id="Phobius"/>
    </source>
</evidence>
<dbReference type="Gene3D" id="3.40.640.10">
    <property type="entry name" value="Type I PLP-dependent aspartate aminotransferase-like (Major domain)"/>
    <property type="match status" value="1"/>
</dbReference>
<dbReference type="AlphaFoldDB" id="A0A811P0G9"/>
<evidence type="ECO:0000256" key="2">
    <source>
        <dbReference type="ARBA" id="ARBA00022898"/>
    </source>
</evidence>
<feature type="domain" description="Alliinase EGF-like" evidence="4">
    <location>
        <begin position="52"/>
        <end position="74"/>
    </location>
</feature>
<dbReference type="Proteomes" id="UP000604825">
    <property type="component" value="Unassembled WGS sequence"/>
</dbReference>